<dbReference type="EMBL" id="JAAGVB010000025">
    <property type="protein sequence ID" value="NEW34244.1"/>
    <property type="molecule type" value="Genomic_DNA"/>
</dbReference>
<dbReference type="RefSeq" id="WP_163845596.1">
    <property type="nucleotide sequence ID" value="NZ_JAAGVB010000025.1"/>
</dbReference>
<protein>
    <submittedName>
        <fullName evidence="1">DUF3558 domain-containing protein</fullName>
    </submittedName>
</protein>
<reference evidence="1 2" key="1">
    <citation type="submission" date="2020-01" db="EMBL/GenBank/DDBJ databases">
        <title>Genetics and antimicrobial susceptibilities of Nocardia species isolated from the soil; a comparison with species isolated from humans.</title>
        <authorList>
            <person name="Carrasco G."/>
            <person name="Monzon S."/>
            <person name="Sansegundo M."/>
            <person name="Garcia E."/>
            <person name="Garrido N."/>
            <person name="Medina M.J."/>
            <person name="Villalon P."/>
            <person name="Ramirez-Arocha A.C."/>
            <person name="Jimenez P."/>
            <person name="Cuesta I."/>
            <person name="Valdezate S."/>
        </authorList>
    </citation>
    <scope>NUCLEOTIDE SEQUENCE [LARGE SCALE GENOMIC DNA]</scope>
    <source>
        <strain evidence="1 2">CNM20110626</strain>
    </source>
</reference>
<sequence>MRLSQCDDHGAVLHVGRNSRKPEFAKLKRVVYALLIALSCASCANDDASSEASASAVASDMPKVAAPVGTAPSVYEQVERGIEIDPCKQLGDEAVDRAGFDPGTRRRNDYVLEQNSPYTFIGCTFQFEKEDGSGQHYNRGVTVLSSNIELLKLRERYAGNSTEIEISGRPGFKYTVQQRLYEECHVALASSDGILDIAKTANPSAPNEGSACDRIEEIAAIFVEALPN</sequence>
<proteinExistence type="predicted"/>
<dbReference type="AlphaFoldDB" id="A0A6P1CS71"/>
<accession>A0A6P1CS71</accession>
<dbReference type="Proteomes" id="UP000471166">
    <property type="component" value="Unassembled WGS sequence"/>
</dbReference>
<gene>
    <name evidence="1" type="ORF">GV791_17000</name>
</gene>
<name>A0A6P1CS71_9NOCA</name>
<organism evidence="1 2">
    <name type="scientific">Nocardia cyriacigeorgica</name>
    <dbReference type="NCBI Taxonomy" id="135487"/>
    <lineage>
        <taxon>Bacteria</taxon>
        <taxon>Bacillati</taxon>
        <taxon>Actinomycetota</taxon>
        <taxon>Actinomycetes</taxon>
        <taxon>Mycobacteriales</taxon>
        <taxon>Nocardiaceae</taxon>
        <taxon>Nocardia</taxon>
    </lineage>
</organism>
<dbReference type="InterPro" id="IPR024520">
    <property type="entry name" value="DUF3558"/>
</dbReference>
<comment type="caution">
    <text evidence="1">The sequence shown here is derived from an EMBL/GenBank/DDBJ whole genome shotgun (WGS) entry which is preliminary data.</text>
</comment>
<evidence type="ECO:0000313" key="1">
    <source>
        <dbReference type="EMBL" id="NEW34244.1"/>
    </source>
</evidence>
<dbReference type="Pfam" id="PF12079">
    <property type="entry name" value="DUF3558"/>
    <property type="match status" value="1"/>
</dbReference>
<evidence type="ECO:0000313" key="2">
    <source>
        <dbReference type="Proteomes" id="UP000471166"/>
    </source>
</evidence>